<dbReference type="Pfam" id="PF22522">
    <property type="entry name" value="DUF6998"/>
    <property type="match status" value="1"/>
</dbReference>
<accession>A0A1F8H4T3</accession>
<name>A0A1F8H4T3_9BACT</name>
<protein>
    <recommendedName>
        <fullName evidence="1">DUF6998 domain-containing protein</fullName>
    </recommendedName>
</protein>
<dbReference type="AlphaFoldDB" id="A0A1F8H4T3"/>
<sequence>MTKIHEAIKEYLTAVNQLEKLGVVRTQGEIVGDYGEWLAAKKFKLNLAKSLVNKDYDATDLQGRTYQIKTRVIKSKNSATSFDFRNDLGEFDYLIVVLLGEETLEPFFITKIPRQFVKRHIYKNRKNYRFRWNKKITELISGQAKSFKKQWL</sequence>
<proteinExistence type="predicted"/>
<gene>
    <name evidence="2" type="ORF">A3J01_02895</name>
</gene>
<dbReference type="EMBL" id="MGKV01000014">
    <property type="protein sequence ID" value="OGN31998.1"/>
    <property type="molecule type" value="Genomic_DNA"/>
</dbReference>
<organism evidence="2 3">
    <name type="scientific">Candidatus Yanofskybacteria bacterium RIFCSPLOWO2_02_FULL_45_18</name>
    <dbReference type="NCBI Taxonomy" id="1802707"/>
    <lineage>
        <taxon>Bacteria</taxon>
        <taxon>Candidatus Yanofskyibacteriota</taxon>
    </lineage>
</organism>
<feature type="domain" description="DUF6998" evidence="1">
    <location>
        <begin position="13"/>
        <end position="122"/>
    </location>
</feature>
<reference evidence="2 3" key="1">
    <citation type="journal article" date="2016" name="Nat. Commun.">
        <title>Thousands of microbial genomes shed light on interconnected biogeochemical processes in an aquifer system.</title>
        <authorList>
            <person name="Anantharaman K."/>
            <person name="Brown C.T."/>
            <person name="Hug L.A."/>
            <person name="Sharon I."/>
            <person name="Castelle C.J."/>
            <person name="Probst A.J."/>
            <person name="Thomas B.C."/>
            <person name="Singh A."/>
            <person name="Wilkins M.J."/>
            <person name="Karaoz U."/>
            <person name="Brodie E.L."/>
            <person name="Williams K.H."/>
            <person name="Hubbard S.S."/>
            <person name="Banfield J.F."/>
        </authorList>
    </citation>
    <scope>NUCLEOTIDE SEQUENCE [LARGE SCALE GENOMIC DNA]</scope>
</reference>
<comment type="caution">
    <text evidence="2">The sequence shown here is derived from an EMBL/GenBank/DDBJ whole genome shotgun (WGS) entry which is preliminary data.</text>
</comment>
<evidence type="ECO:0000313" key="2">
    <source>
        <dbReference type="EMBL" id="OGN31998.1"/>
    </source>
</evidence>
<evidence type="ECO:0000259" key="1">
    <source>
        <dbReference type="Pfam" id="PF22522"/>
    </source>
</evidence>
<dbReference type="STRING" id="1802707.A3J01_02895"/>
<dbReference type="Proteomes" id="UP000177609">
    <property type="component" value="Unassembled WGS sequence"/>
</dbReference>
<dbReference type="InterPro" id="IPR054267">
    <property type="entry name" value="DUF6998"/>
</dbReference>
<evidence type="ECO:0000313" key="3">
    <source>
        <dbReference type="Proteomes" id="UP000177609"/>
    </source>
</evidence>